<organism evidence="1 2">
    <name type="scientific">Desulfitobacterium hafniense DP7</name>
    <dbReference type="NCBI Taxonomy" id="537010"/>
    <lineage>
        <taxon>Bacteria</taxon>
        <taxon>Bacillati</taxon>
        <taxon>Bacillota</taxon>
        <taxon>Clostridia</taxon>
        <taxon>Eubacteriales</taxon>
        <taxon>Desulfitobacteriaceae</taxon>
        <taxon>Desulfitobacterium</taxon>
    </lineage>
</organism>
<gene>
    <name evidence="1" type="ORF">HMPREF0322_00689</name>
</gene>
<evidence type="ECO:0000313" key="1">
    <source>
        <dbReference type="EMBL" id="EHL08596.1"/>
    </source>
</evidence>
<dbReference type="HOGENOM" id="CLU_3117109_0_0_9"/>
<dbReference type="AlphaFoldDB" id="G9XIB3"/>
<sequence>MSYRSFHTRNICKKHAKRGQVHNPLSIRLFQPFAPGAPGLIMSQYSKGFS</sequence>
<comment type="caution">
    <text evidence="1">The sequence shown here is derived from an EMBL/GenBank/DDBJ whole genome shotgun (WGS) entry which is preliminary data.</text>
</comment>
<evidence type="ECO:0000313" key="2">
    <source>
        <dbReference type="Proteomes" id="UP000004416"/>
    </source>
</evidence>
<dbReference type="Proteomes" id="UP000004416">
    <property type="component" value="Unassembled WGS sequence"/>
</dbReference>
<proteinExistence type="predicted"/>
<dbReference type="EMBL" id="AFZX01000019">
    <property type="protein sequence ID" value="EHL08596.1"/>
    <property type="molecule type" value="Genomic_DNA"/>
</dbReference>
<protein>
    <submittedName>
        <fullName evidence="1">Uncharacterized protein</fullName>
    </submittedName>
</protein>
<name>G9XIB3_DESHA</name>
<reference evidence="1 2" key="1">
    <citation type="submission" date="2011-08" db="EMBL/GenBank/DDBJ databases">
        <authorList>
            <person name="Weinstock G."/>
            <person name="Sodergren E."/>
            <person name="Clifton S."/>
            <person name="Fulton L."/>
            <person name="Fulton B."/>
            <person name="Courtney L."/>
            <person name="Fronick C."/>
            <person name="Harrison M."/>
            <person name="Strong C."/>
            <person name="Farmer C."/>
            <person name="Delahaunty K."/>
            <person name="Markovic C."/>
            <person name="Hall O."/>
            <person name="Minx P."/>
            <person name="Tomlinson C."/>
            <person name="Mitreva M."/>
            <person name="Hou S."/>
            <person name="Chen J."/>
            <person name="Wollam A."/>
            <person name="Pepin K.H."/>
            <person name="Johnson M."/>
            <person name="Bhonagiri V."/>
            <person name="Zhang X."/>
            <person name="Suruliraj S."/>
            <person name="Warren W."/>
            <person name="Chinwalla A."/>
            <person name="Mardis E.R."/>
            <person name="Wilson R.K."/>
        </authorList>
    </citation>
    <scope>NUCLEOTIDE SEQUENCE [LARGE SCALE GENOMIC DNA]</scope>
    <source>
        <strain evidence="1 2">DP7</strain>
    </source>
</reference>
<accession>G9XIB3</accession>